<comment type="caution">
    <text evidence="1">The sequence shown here is derived from an EMBL/GenBank/DDBJ whole genome shotgun (WGS) entry which is preliminary data.</text>
</comment>
<name>A0AAE0YWA9_9GAST</name>
<dbReference type="Proteomes" id="UP001283361">
    <property type="component" value="Unassembled WGS sequence"/>
</dbReference>
<accession>A0AAE0YWA9</accession>
<evidence type="ECO:0000313" key="2">
    <source>
        <dbReference type="Proteomes" id="UP001283361"/>
    </source>
</evidence>
<gene>
    <name evidence="1" type="ORF">RRG08_058708</name>
</gene>
<proteinExistence type="predicted"/>
<organism evidence="1 2">
    <name type="scientific">Elysia crispata</name>
    <name type="common">lettuce slug</name>
    <dbReference type="NCBI Taxonomy" id="231223"/>
    <lineage>
        <taxon>Eukaryota</taxon>
        <taxon>Metazoa</taxon>
        <taxon>Spiralia</taxon>
        <taxon>Lophotrochozoa</taxon>
        <taxon>Mollusca</taxon>
        <taxon>Gastropoda</taxon>
        <taxon>Heterobranchia</taxon>
        <taxon>Euthyneura</taxon>
        <taxon>Panpulmonata</taxon>
        <taxon>Sacoglossa</taxon>
        <taxon>Placobranchoidea</taxon>
        <taxon>Plakobranchidae</taxon>
        <taxon>Elysia</taxon>
    </lineage>
</organism>
<dbReference type="EMBL" id="JAWDGP010005269">
    <property type="protein sequence ID" value="KAK3758438.1"/>
    <property type="molecule type" value="Genomic_DNA"/>
</dbReference>
<dbReference type="AlphaFoldDB" id="A0AAE0YWA9"/>
<evidence type="ECO:0000313" key="1">
    <source>
        <dbReference type="EMBL" id="KAK3758438.1"/>
    </source>
</evidence>
<sequence>MRVTHPHSVYVCECLCPARENGSVRRVAGVLSSDARSNKDTMKAKFTSRRQAGSTRQLAEVKCLGDILFVRMAEHLLSDTTLIPTRFPVNMQYISC</sequence>
<keyword evidence="2" id="KW-1185">Reference proteome</keyword>
<protein>
    <submittedName>
        <fullName evidence="1">Uncharacterized protein</fullName>
    </submittedName>
</protein>
<reference evidence="1" key="1">
    <citation type="journal article" date="2023" name="G3 (Bethesda)">
        <title>A reference genome for the long-term kleptoplast-retaining sea slug Elysia crispata morphotype clarki.</title>
        <authorList>
            <person name="Eastman K.E."/>
            <person name="Pendleton A.L."/>
            <person name="Shaikh M.A."/>
            <person name="Suttiyut T."/>
            <person name="Ogas R."/>
            <person name="Tomko P."/>
            <person name="Gavelis G."/>
            <person name="Widhalm J.R."/>
            <person name="Wisecaver J.H."/>
        </authorList>
    </citation>
    <scope>NUCLEOTIDE SEQUENCE</scope>
    <source>
        <strain evidence="1">ECLA1</strain>
    </source>
</reference>